<proteinExistence type="predicted"/>
<evidence type="ECO:0000313" key="2">
    <source>
        <dbReference type="Proteomes" id="UP000664699"/>
    </source>
</evidence>
<keyword evidence="2" id="KW-1185">Reference proteome</keyword>
<sequence length="214" mass="23640">MKNNRGLVTNDGMIREAVRARLARAHAGEDAVIVDELKVARGSSRMDVAVINGRIEGYEIKSDKDTLDRLPKQAEMFGQVADRMTLVVGERHLAQASAIVPDWWGIMTPEPSATGALRLREVRKGRTNKCRDNTAMVQSLERDEIVALLSLHGIAKGMRTAGYATLVRHAVASLTRDQIADHLKHMLKVRAKLGARFCDRAFGRNAIICSMPSE</sequence>
<accession>A0ABS3EJX6</accession>
<gene>
    <name evidence="1" type="ORF">JZX89_16210</name>
</gene>
<protein>
    <submittedName>
        <fullName evidence="1">Sce7726 family protein</fullName>
    </submittedName>
</protein>
<dbReference type="EMBL" id="JAFLNA010000008">
    <property type="protein sequence ID" value="MBO0132278.1"/>
    <property type="molecule type" value="Genomic_DNA"/>
</dbReference>
<comment type="caution">
    <text evidence="1">The sequence shown here is derived from an EMBL/GenBank/DDBJ whole genome shotgun (WGS) entry which is preliminary data.</text>
</comment>
<reference evidence="1 2" key="1">
    <citation type="submission" date="2021-03" db="EMBL/GenBank/DDBJ databases">
        <title>Whole genome sequence of Agrobacterium sp. strain Rnr.</title>
        <authorList>
            <person name="Mafakheri H."/>
            <person name="Taghavi S.M."/>
            <person name="Nemanja K."/>
            <person name="Osdaghi E."/>
        </authorList>
    </citation>
    <scope>NUCLEOTIDE SEQUENCE [LARGE SCALE GENOMIC DNA]</scope>
    <source>
        <strain evidence="1 2">Rnr</strain>
    </source>
</reference>
<dbReference type="NCBIfam" id="NF033832">
    <property type="entry name" value="sce7726_fam"/>
    <property type="match status" value="1"/>
</dbReference>
<organism evidence="1 2">
    <name type="scientific">Agrobacterium burrii</name>
    <dbReference type="NCBI Taxonomy" id="2815339"/>
    <lineage>
        <taxon>Bacteria</taxon>
        <taxon>Pseudomonadati</taxon>
        <taxon>Pseudomonadota</taxon>
        <taxon>Alphaproteobacteria</taxon>
        <taxon>Hyphomicrobiales</taxon>
        <taxon>Rhizobiaceae</taxon>
        <taxon>Rhizobium/Agrobacterium group</taxon>
        <taxon>Agrobacterium</taxon>
        <taxon>Agrobacterium tumefaciens complex</taxon>
    </lineage>
</organism>
<name>A0ABS3EJX6_9HYPH</name>
<evidence type="ECO:0000313" key="1">
    <source>
        <dbReference type="EMBL" id="MBO0132278.1"/>
    </source>
</evidence>
<dbReference type="Proteomes" id="UP000664699">
    <property type="component" value="Unassembled WGS sequence"/>
</dbReference>
<dbReference type="RefSeq" id="WP_207134714.1">
    <property type="nucleotide sequence ID" value="NZ_JAFLNA010000008.1"/>
</dbReference>
<dbReference type="InterPro" id="IPR047729">
    <property type="entry name" value="Sce7726-like"/>
</dbReference>